<feature type="region of interest" description="Disordered" evidence="1">
    <location>
        <begin position="1"/>
        <end position="77"/>
    </location>
</feature>
<feature type="compositionally biased region" description="Polar residues" evidence="1">
    <location>
        <begin position="266"/>
        <end position="279"/>
    </location>
</feature>
<organism evidence="2 3">
    <name type="scientific">Penaeus vannamei</name>
    <name type="common">Whiteleg shrimp</name>
    <name type="synonym">Litopenaeus vannamei</name>
    <dbReference type="NCBI Taxonomy" id="6689"/>
    <lineage>
        <taxon>Eukaryota</taxon>
        <taxon>Metazoa</taxon>
        <taxon>Ecdysozoa</taxon>
        <taxon>Arthropoda</taxon>
        <taxon>Crustacea</taxon>
        <taxon>Multicrustacea</taxon>
        <taxon>Malacostraca</taxon>
        <taxon>Eumalacostraca</taxon>
        <taxon>Eucarida</taxon>
        <taxon>Decapoda</taxon>
        <taxon>Dendrobranchiata</taxon>
        <taxon>Penaeoidea</taxon>
        <taxon>Penaeidae</taxon>
        <taxon>Penaeus</taxon>
    </lineage>
</organism>
<protein>
    <submittedName>
        <fullName evidence="2">Uncharacterized protein</fullName>
    </submittedName>
</protein>
<name>A0A3R7PI01_PENVA</name>
<proteinExistence type="predicted"/>
<reference evidence="2 3" key="1">
    <citation type="submission" date="2018-04" db="EMBL/GenBank/DDBJ databases">
        <authorList>
            <person name="Zhang X."/>
            <person name="Yuan J."/>
            <person name="Li F."/>
            <person name="Xiang J."/>
        </authorList>
    </citation>
    <scope>NUCLEOTIDE SEQUENCE [LARGE SCALE GENOMIC DNA]</scope>
    <source>
        <tissue evidence="2">Muscle</tissue>
    </source>
</reference>
<feature type="compositionally biased region" description="Basic and acidic residues" evidence="1">
    <location>
        <begin position="284"/>
        <end position="300"/>
    </location>
</feature>
<feature type="region of interest" description="Disordered" evidence="1">
    <location>
        <begin position="266"/>
        <end position="300"/>
    </location>
</feature>
<dbReference type="AlphaFoldDB" id="A0A3R7PI01"/>
<evidence type="ECO:0000313" key="2">
    <source>
        <dbReference type="EMBL" id="ROT72545.1"/>
    </source>
</evidence>
<comment type="caution">
    <text evidence="2">The sequence shown here is derived from an EMBL/GenBank/DDBJ whole genome shotgun (WGS) entry which is preliminary data.</text>
</comment>
<dbReference type="Proteomes" id="UP000283509">
    <property type="component" value="Unassembled WGS sequence"/>
</dbReference>
<feature type="compositionally biased region" description="Basic and acidic residues" evidence="1">
    <location>
        <begin position="61"/>
        <end position="72"/>
    </location>
</feature>
<evidence type="ECO:0000256" key="1">
    <source>
        <dbReference type="SAM" id="MobiDB-lite"/>
    </source>
</evidence>
<sequence length="439" mass="50307">MAAAVRREERRLQRQERALQNQQLPGYRREEEAQPGFSSVREARQTFPEPAPRLTTPVRPRYREEPVEDYSRHQQPSSLVSGEFMPYLVSRDSIPHFKGETSACEPLKRNQEVESYIRAIENLVRPTSNDAYIRAARASCRGRAETIINSESFDGIQDWDTFKRQLRRKFRGTYTASDFFKVLYDHAMTERQAPMDFFLEVEASVFQGYRDHRRAVGEPSELIRRVFLAGLPSTLRDLLVLKDDCSPIQLAETAQKLWNSKYGIRHSSSNTRHQSPNNIQEDDYQLRRRTPDRPPRTRDRYDLFPVATSPHLLSLFPRLQHHGVMYGVNIIEVQPTAPGNAELLRVSLHHQPTLASVVEGAVTCLVSAPFREARKEGFPTSLATLQEGTRTRSITVQTEPVQTTAAVTTQQSADVQSWHSVLMGKTLLLHRHWVSGDFS</sequence>
<reference evidence="2 3" key="2">
    <citation type="submission" date="2019-01" db="EMBL/GenBank/DDBJ databases">
        <title>The decoding of complex shrimp genome reveals the adaptation for benthos swimmer, frequently molting mechanism and breeding impact on genome.</title>
        <authorList>
            <person name="Sun Y."/>
            <person name="Gao Y."/>
            <person name="Yu Y."/>
        </authorList>
    </citation>
    <scope>NUCLEOTIDE SEQUENCE [LARGE SCALE GENOMIC DNA]</scope>
    <source>
        <tissue evidence="2">Muscle</tissue>
    </source>
</reference>
<dbReference type="EMBL" id="QCYY01002138">
    <property type="protein sequence ID" value="ROT72545.1"/>
    <property type="molecule type" value="Genomic_DNA"/>
</dbReference>
<evidence type="ECO:0000313" key="3">
    <source>
        <dbReference type="Proteomes" id="UP000283509"/>
    </source>
</evidence>
<feature type="compositionally biased region" description="Basic and acidic residues" evidence="1">
    <location>
        <begin position="1"/>
        <end position="17"/>
    </location>
</feature>
<keyword evidence="3" id="KW-1185">Reference proteome</keyword>
<gene>
    <name evidence="2" type="ORF">C7M84_009077</name>
</gene>
<accession>A0A3R7PI01</accession>